<dbReference type="AlphaFoldDB" id="M9R8A2"/>
<evidence type="ECO:0000256" key="2">
    <source>
        <dbReference type="ARBA" id="ARBA00022723"/>
    </source>
</evidence>
<keyword evidence="1 7" id="KW-0436">Ligase</keyword>
<dbReference type="EMBL" id="CP003740">
    <property type="protein sequence ID" value="AGI68008.1"/>
    <property type="molecule type" value="Genomic_DNA"/>
</dbReference>
<keyword evidence="7" id="KW-0648">Protein biosynthesis</keyword>
<keyword evidence="10" id="KW-1185">Reference proteome</keyword>
<dbReference type="NCBIfam" id="NF004315">
    <property type="entry name" value="PRK05710.1-4"/>
    <property type="match status" value="1"/>
</dbReference>
<evidence type="ECO:0000256" key="7">
    <source>
        <dbReference type="RuleBase" id="RU363037"/>
    </source>
</evidence>
<evidence type="ECO:0000259" key="8">
    <source>
        <dbReference type="Pfam" id="PF00749"/>
    </source>
</evidence>
<dbReference type="InterPro" id="IPR020058">
    <property type="entry name" value="Glu/Gln-tRNA-synth_Ib_cat-dom"/>
</dbReference>
<evidence type="ECO:0000313" key="10">
    <source>
        <dbReference type="Proteomes" id="UP000005307"/>
    </source>
</evidence>
<keyword evidence="2" id="KW-0479">Metal-binding</keyword>
<dbReference type="InterPro" id="IPR001412">
    <property type="entry name" value="aa-tRNA-synth_I_CS"/>
</dbReference>
<keyword evidence="6 7" id="KW-0030">Aminoacyl-tRNA synthetase</keyword>
<dbReference type="PANTHER" id="PTHR43311:SF1">
    <property type="entry name" value="GLUTAMYL-Q TRNA(ASP) SYNTHETASE"/>
    <property type="match status" value="1"/>
</dbReference>
<reference evidence="9 10" key="1">
    <citation type="journal article" date="2013" name="PLoS ONE">
        <title>Poles Apart: Arctic and Antarctic Octadecabacter strains Share High Genome Plasticity and a New Type of Xanthorhodopsin.</title>
        <authorList>
            <person name="Vollmers J."/>
            <person name="Voget S."/>
            <person name="Dietrich S."/>
            <person name="Gollnow K."/>
            <person name="Smits M."/>
            <person name="Meyer K."/>
            <person name="Brinkhoff T."/>
            <person name="Simon M."/>
            <person name="Daniel R."/>
        </authorList>
    </citation>
    <scope>NUCLEOTIDE SEQUENCE [LARGE SCALE GENOMIC DNA]</scope>
    <source>
        <strain evidence="9 10">307</strain>
    </source>
</reference>
<evidence type="ECO:0000256" key="5">
    <source>
        <dbReference type="ARBA" id="ARBA00022840"/>
    </source>
</evidence>
<comment type="similarity">
    <text evidence="7">Belongs to the class-I aminoacyl-tRNA synthetase family.</text>
</comment>
<dbReference type="PRINTS" id="PR00987">
    <property type="entry name" value="TRNASYNTHGLU"/>
</dbReference>
<evidence type="ECO:0000256" key="6">
    <source>
        <dbReference type="ARBA" id="ARBA00023146"/>
    </source>
</evidence>
<sequence length="286" mass="31028">MITRFAPSPTGPLHLGHAFAAFLAQDMATAAGGEFLLRIEDIDRSRARPEWEAQIFNDLRWLGLSWSQTVMRQSDRLAHYGAALDGLWANKSVFACTCSRRDVLDALAAPQEGAGVPTGPDGVIYPGTCRSNGATSPNDPAPKDAALRLLMSSAVGQNVFSFHETGHGPNGETGLIEFTAQDAIRNIGDIVLARRDMGTSYHLSVVLDDAAQGITHVVRGEDLFEATKIHVVLQILMDLPTPIYHHHGLIRDDAGKRLAKRDDARAIAKYRAEGASPDDIRRMVGL</sequence>
<accession>M9R8A2</accession>
<evidence type="ECO:0000256" key="4">
    <source>
        <dbReference type="ARBA" id="ARBA00022833"/>
    </source>
</evidence>
<keyword evidence="5 7" id="KW-0067">ATP-binding</keyword>
<evidence type="ECO:0000313" key="9">
    <source>
        <dbReference type="EMBL" id="AGI68008.1"/>
    </source>
</evidence>
<keyword evidence="4" id="KW-0862">Zinc</keyword>
<gene>
    <name evidence="9" type="ORF">OAN307_c23930</name>
</gene>
<dbReference type="InterPro" id="IPR014729">
    <property type="entry name" value="Rossmann-like_a/b/a_fold"/>
</dbReference>
<dbReference type="RefSeq" id="WP_015500026.1">
    <property type="nucleotide sequence ID" value="NC_020911.1"/>
</dbReference>
<dbReference type="STRING" id="391626.OAN307_c23930"/>
<dbReference type="InterPro" id="IPR049940">
    <property type="entry name" value="GluQ/Sye"/>
</dbReference>
<dbReference type="HOGENOM" id="CLU_015768_0_3_5"/>
<dbReference type="OrthoDB" id="9807503at2"/>
<keyword evidence="3 7" id="KW-0547">Nucleotide-binding</keyword>
<dbReference type="GO" id="GO:0004818">
    <property type="term" value="F:glutamate-tRNA ligase activity"/>
    <property type="evidence" value="ECO:0007669"/>
    <property type="project" value="TreeGrafter"/>
</dbReference>
<dbReference type="PROSITE" id="PS00178">
    <property type="entry name" value="AA_TRNA_LIGASE_I"/>
    <property type="match status" value="1"/>
</dbReference>
<dbReference type="GO" id="GO:0005829">
    <property type="term" value="C:cytosol"/>
    <property type="evidence" value="ECO:0007669"/>
    <property type="project" value="TreeGrafter"/>
</dbReference>
<dbReference type="GO" id="GO:0005524">
    <property type="term" value="F:ATP binding"/>
    <property type="evidence" value="ECO:0007669"/>
    <property type="project" value="UniProtKB-KW"/>
</dbReference>
<name>M9R8A2_9RHOB</name>
<evidence type="ECO:0000256" key="3">
    <source>
        <dbReference type="ARBA" id="ARBA00022741"/>
    </source>
</evidence>
<dbReference type="InterPro" id="IPR000924">
    <property type="entry name" value="Glu/Gln-tRNA-synth"/>
</dbReference>
<feature type="domain" description="Glutamyl/glutaminyl-tRNA synthetase class Ib catalytic" evidence="8">
    <location>
        <begin position="3"/>
        <end position="283"/>
    </location>
</feature>
<evidence type="ECO:0000256" key="1">
    <source>
        <dbReference type="ARBA" id="ARBA00022598"/>
    </source>
</evidence>
<dbReference type="SUPFAM" id="SSF52374">
    <property type="entry name" value="Nucleotidylyl transferase"/>
    <property type="match status" value="1"/>
</dbReference>
<dbReference type="Gene3D" id="3.40.50.620">
    <property type="entry name" value="HUPs"/>
    <property type="match status" value="1"/>
</dbReference>
<dbReference type="eggNOG" id="COG0008">
    <property type="taxonomic scope" value="Bacteria"/>
</dbReference>
<proteinExistence type="inferred from homology"/>
<protein>
    <submittedName>
        <fullName evidence="9">Putative glutamyl-Q tRNA synthetase</fullName>
    </submittedName>
</protein>
<dbReference type="GO" id="GO:0006424">
    <property type="term" value="P:glutamyl-tRNA aminoacylation"/>
    <property type="evidence" value="ECO:0007669"/>
    <property type="project" value="TreeGrafter"/>
</dbReference>
<dbReference type="Pfam" id="PF00749">
    <property type="entry name" value="tRNA-synt_1c"/>
    <property type="match status" value="1"/>
</dbReference>
<dbReference type="KEGG" id="oat:OAN307_c23930"/>
<dbReference type="PANTHER" id="PTHR43311">
    <property type="entry name" value="GLUTAMATE--TRNA LIGASE"/>
    <property type="match status" value="1"/>
</dbReference>
<dbReference type="Proteomes" id="UP000005307">
    <property type="component" value="Chromosome"/>
</dbReference>
<organism evidence="9 10">
    <name type="scientific">Octadecabacter antarcticus 307</name>
    <dbReference type="NCBI Taxonomy" id="391626"/>
    <lineage>
        <taxon>Bacteria</taxon>
        <taxon>Pseudomonadati</taxon>
        <taxon>Pseudomonadota</taxon>
        <taxon>Alphaproteobacteria</taxon>
        <taxon>Rhodobacterales</taxon>
        <taxon>Roseobacteraceae</taxon>
        <taxon>Octadecabacter</taxon>
    </lineage>
</organism>